<dbReference type="Proteomes" id="UP001210865">
    <property type="component" value="Chromosome"/>
</dbReference>
<keyword evidence="2" id="KW-1185">Reference proteome</keyword>
<organism evidence="1 2">
    <name type="scientific">Sphingomonas abietis</name>
    <dbReference type="NCBI Taxonomy" id="3012344"/>
    <lineage>
        <taxon>Bacteria</taxon>
        <taxon>Pseudomonadati</taxon>
        <taxon>Pseudomonadota</taxon>
        <taxon>Alphaproteobacteria</taxon>
        <taxon>Sphingomonadales</taxon>
        <taxon>Sphingomonadaceae</taxon>
        <taxon>Sphingomonas</taxon>
    </lineage>
</organism>
<name>A0ABY7NND8_9SPHN</name>
<accession>A0ABY7NND8</accession>
<keyword evidence="1" id="KW-0808">Transferase</keyword>
<dbReference type="RefSeq" id="WP_270077681.1">
    <property type="nucleotide sequence ID" value="NZ_CP115174.1"/>
</dbReference>
<dbReference type="GO" id="GO:0016740">
    <property type="term" value="F:transferase activity"/>
    <property type="evidence" value="ECO:0007669"/>
    <property type="project" value="UniProtKB-KW"/>
</dbReference>
<evidence type="ECO:0000313" key="2">
    <source>
        <dbReference type="Proteomes" id="UP001210865"/>
    </source>
</evidence>
<dbReference type="EMBL" id="CP115174">
    <property type="protein sequence ID" value="WBO23044.1"/>
    <property type="molecule type" value="Genomic_DNA"/>
</dbReference>
<reference evidence="1 2" key="1">
    <citation type="submission" date="2022-12" db="EMBL/GenBank/DDBJ databases">
        <title>Sphingomonas abieness sp. nov., an endophytic bacterium isolated from Abies koreana.</title>
        <authorList>
            <person name="Jiang L."/>
            <person name="Lee J."/>
        </authorList>
    </citation>
    <scope>NUCLEOTIDE SEQUENCE [LARGE SCALE GENOMIC DNA]</scope>
    <source>
        <strain evidence="2">PAMB 00755</strain>
    </source>
</reference>
<gene>
    <name evidence="1" type="ORF">PBT88_02585</name>
</gene>
<sequence length="564" mass="59946">MTSAALLRAPPFPGVDAAITFAMTDSPPPPIAAPADPAGLFALLREARVGGRFWLDPAALARPAGTIVRPRRIADIAGHRDALSPAERGKAVWIAPASDTRWGDALARLVAADGGQWCRDVDPWSLLPGAPSLVAHGDDEWVALARIAGVPVHVLSPGRFGAPDEDGAALDRRAAAALAAAWRNPFTGDATTLDAIVDILAGWRAMLEANRTIVAACGMAWWKRDEIRRFLWHPQRPLRIVASPARALRIARDAGGAVAIWPSRASPALIASARAQAVPLVRVEDGFVRSVGLGVDLVPPSSVVVDHAGIHFDPSGPSDLELILAGAEISPKLAARARALREAIVAAGISKYSTGTGTPLHQRPSAAAASHRLILVPGQVEDDMSVRMGGGGLTSNLELLRRARALEPDAEIWFRPHPDVDAGHRKGAVPDADILAYADRIVRGGGMASLLDTVDAVHVLTSLTGFEALMRGREVTCHGTPFYAGWGLTRDLGVIPARRTRALTLDALVAGVLILYPRYLDPVTGLPCPPEILVGRMASARTPHRLGWIAPLRRWQGRLMAMLR</sequence>
<dbReference type="CDD" id="cd16439">
    <property type="entry name" value="beta_Kdo_transferase_KpsC_2"/>
    <property type="match status" value="1"/>
</dbReference>
<dbReference type="Pfam" id="PF05159">
    <property type="entry name" value="Capsule_synth"/>
    <property type="match status" value="1"/>
</dbReference>
<protein>
    <submittedName>
        <fullName evidence="1">Beta-3-deoxy-D-manno-oct-2-ulosonic acid transferase</fullName>
    </submittedName>
</protein>
<proteinExistence type="predicted"/>
<dbReference type="InterPro" id="IPR007833">
    <property type="entry name" value="Capsule_polysaccharide_synth"/>
</dbReference>
<evidence type="ECO:0000313" key="1">
    <source>
        <dbReference type="EMBL" id="WBO23044.1"/>
    </source>
</evidence>